<accession>A0A180GU54</accession>
<protein>
    <submittedName>
        <fullName evidence="1 2">Uncharacterized protein</fullName>
    </submittedName>
</protein>
<evidence type="ECO:0000313" key="1">
    <source>
        <dbReference type="EMBL" id="OAV95493.1"/>
    </source>
</evidence>
<reference evidence="1" key="1">
    <citation type="submission" date="2009-11" db="EMBL/GenBank/DDBJ databases">
        <authorList>
            <consortium name="The Broad Institute Genome Sequencing Platform"/>
            <person name="Ward D."/>
            <person name="Feldgarden M."/>
            <person name="Earl A."/>
            <person name="Young S.K."/>
            <person name="Zeng Q."/>
            <person name="Koehrsen M."/>
            <person name="Alvarado L."/>
            <person name="Berlin A."/>
            <person name="Bochicchio J."/>
            <person name="Borenstein D."/>
            <person name="Chapman S.B."/>
            <person name="Chen Z."/>
            <person name="Engels R."/>
            <person name="Freedman E."/>
            <person name="Gellesch M."/>
            <person name="Goldberg J."/>
            <person name="Griggs A."/>
            <person name="Gujja S."/>
            <person name="Heilman E."/>
            <person name="Heiman D."/>
            <person name="Hepburn T."/>
            <person name="Howarth C."/>
            <person name="Jen D."/>
            <person name="Larson L."/>
            <person name="Lewis B."/>
            <person name="Mehta T."/>
            <person name="Park D."/>
            <person name="Pearson M."/>
            <person name="Roberts A."/>
            <person name="Saif S."/>
            <person name="Shea T."/>
            <person name="Shenoy N."/>
            <person name="Sisk P."/>
            <person name="Stolte C."/>
            <person name="Sykes S."/>
            <person name="Thomson T."/>
            <person name="Walk T."/>
            <person name="White J."/>
            <person name="Yandava C."/>
            <person name="Izard J."/>
            <person name="Baranova O.V."/>
            <person name="Blanton J.M."/>
            <person name="Tanner A.C."/>
            <person name="Dewhirst F.E."/>
            <person name="Haas B."/>
            <person name="Nusbaum C."/>
            <person name="Birren B."/>
        </authorList>
    </citation>
    <scope>NUCLEOTIDE SEQUENCE [LARGE SCALE GENOMIC DNA]</scope>
    <source>
        <strain evidence="1">1-1 BBBD Race 1</strain>
    </source>
</reference>
<dbReference type="EMBL" id="ADAS02000028">
    <property type="protein sequence ID" value="OAV95493.1"/>
    <property type="molecule type" value="Genomic_DNA"/>
</dbReference>
<dbReference type="VEuPathDB" id="FungiDB:PTTG_12199"/>
<reference evidence="1" key="2">
    <citation type="submission" date="2016-05" db="EMBL/GenBank/DDBJ databases">
        <title>Comparative analysis highlights variable genome content of wheat rusts and divergence of the mating loci.</title>
        <authorList>
            <person name="Cuomo C.A."/>
            <person name="Bakkeren G."/>
            <person name="Szabo L."/>
            <person name="Khalil H."/>
            <person name="Joly D."/>
            <person name="Goldberg J."/>
            <person name="Young S."/>
            <person name="Zeng Q."/>
            <person name="Fellers J."/>
        </authorList>
    </citation>
    <scope>NUCLEOTIDE SEQUENCE [LARGE SCALE GENOMIC DNA]</scope>
    <source>
        <strain evidence="1">1-1 BBBD Race 1</strain>
    </source>
</reference>
<gene>
    <name evidence="1" type="ORF">PTTG_12199</name>
</gene>
<reference evidence="2 3" key="3">
    <citation type="journal article" date="2017" name="G3 (Bethesda)">
        <title>Comparative analysis highlights variable genome content of wheat rusts and divergence of the mating loci.</title>
        <authorList>
            <person name="Cuomo C.A."/>
            <person name="Bakkeren G."/>
            <person name="Khalil H.B."/>
            <person name="Panwar V."/>
            <person name="Joly D."/>
            <person name="Linning R."/>
            <person name="Sakthikumar S."/>
            <person name="Song X."/>
            <person name="Adiconis X."/>
            <person name="Fan L."/>
            <person name="Goldberg J.M."/>
            <person name="Levin J.Z."/>
            <person name="Young S."/>
            <person name="Zeng Q."/>
            <person name="Anikster Y."/>
            <person name="Bruce M."/>
            <person name="Wang M."/>
            <person name="Yin C."/>
            <person name="McCallum B."/>
            <person name="Szabo L.J."/>
            <person name="Hulbert S."/>
            <person name="Chen X."/>
            <person name="Fellers J.P."/>
        </authorList>
    </citation>
    <scope>NUCLEOTIDE SEQUENCE</scope>
    <source>
        <strain evidence="2">isolate 1-1 / race 1 (BBBD)</strain>
        <strain evidence="3">Isolate 1-1 / race 1 (BBBD)</strain>
    </source>
</reference>
<sequence>MLHLLSRSATTNHLATRRKSSIQKPRVSPVTFIPVILVVARTIARPRSLASGRTDRLFDKIVVRSHLSKSPVHAWISTFRNANHLIPTVLTCALCHCPIAAFLPKSTDNAITNSCAAYRFLIPKQSDPSDLLHIVRGESKLC</sequence>
<organism evidence="1">
    <name type="scientific">Puccinia triticina (isolate 1-1 / race 1 (BBBD))</name>
    <name type="common">Brown leaf rust fungus</name>
    <dbReference type="NCBI Taxonomy" id="630390"/>
    <lineage>
        <taxon>Eukaryota</taxon>
        <taxon>Fungi</taxon>
        <taxon>Dikarya</taxon>
        <taxon>Basidiomycota</taxon>
        <taxon>Pucciniomycotina</taxon>
        <taxon>Pucciniomycetes</taxon>
        <taxon>Pucciniales</taxon>
        <taxon>Pucciniaceae</taxon>
        <taxon>Puccinia</taxon>
    </lineage>
</organism>
<dbReference type="Proteomes" id="UP000005240">
    <property type="component" value="Unassembled WGS sequence"/>
</dbReference>
<proteinExistence type="predicted"/>
<name>A0A180GU54_PUCT1</name>
<keyword evidence="3" id="KW-1185">Reference proteome</keyword>
<evidence type="ECO:0000313" key="2">
    <source>
        <dbReference type="EnsemblFungi" id="PTTG_12199-t43_1-p1"/>
    </source>
</evidence>
<dbReference type="AlphaFoldDB" id="A0A180GU54"/>
<dbReference type="EnsemblFungi" id="PTTG_12199-t43_1">
    <property type="protein sequence ID" value="PTTG_12199-t43_1-p1"/>
    <property type="gene ID" value="PTTG_12199"/>
</dbReference>
<evidence type="ECO:0000313" key="3">
    <source>
        <dbReference type="Proteomes" id="UP000005240"/>
    </source>
</evidence>
<reference evidence="2" key="4">
    <citation type="submission" date="2025-05" db="UniProtKB">
        <authorList>
            <consortium name="EnsemblFungi"/>
        </authorList>
    </citation>
    <scope>IDENTIFICATION</scope>
    <source>
        <strain evidence="2">isolate 1-1 / race 1 (BBBD)</strain>
    </source>
</reference>